<dbReference type="AlphaFoldDB" id="A0A1D8AVZ3"/>
<dbReference type="Proteomes" id="UP000095228">
    <property type="component" value="Chromosome"/>
</dbReference>
<evidence type="ECO:0008006" key="4">
    <source>
        <dbReference type="Google" id="ProtNLM"/>
    </source>
</evidence>
<dbReference type="EMBL" id="CP016094">
    <property type="protein sequence ID" value="AOS45036.1"/>
    <property type="molecule type" value="Genomic_DNA"/>
</dbReference>
<name>A0A1D8AVZ3_9BACT</name>
<gene>
    <name evidence="2" type="ORF">Verru16b_02105</name>
</gene>
<keyword evidence="1" id="KW-0812">Transmembrane</keyword>
<keyword evidence="1" id="KW-1133">Transmembrane helix</keyword>
<sequence>MNCGLPTDGASPFIAPRVRLQIKLNRSLQRELAPGDRRLWLLRSVALRIERHTNPLWVFEVYHRRLLLALGVLALVGYFLLATALYVWLDRKPHNQVAWFDLAAPWRWSGLQAKRGDTAIEAGLEQLRLRNYPDAFYQLRVGLARSPANIEGRLTLARLFAGSDPTRALTLLEDGLAHAPGDERLVALLLEFYTVLQVQERALATVDRLLATAPQGRVRFMLERARVTLLLQLQRYSEAEAALAAVSAPAAAEEATWRSLRLELLLRTGRAAQARPGLDALLADGTPALLLRQVGEVAVALDDAALLQSVVRRLQAREPEAPGPYLFAIQAWHRLKRVSPQANAEREYLQLFAGNDSALQALAALAVNLDQPDLVNRVRQAAASARLSQFAYRVHLTEIALRRGDTDTAMRTLRDWESGVETLPAQQRFYPEFIRRLARGAFAGTPDQVTSVLGHLAANRFQARLQIYDLAITVFEKSGHAAAADQLARAGLQVYPYSAPLLAAGQRLAAGEAARAATAVTSEAAASGPEASLPLTGPLALAELDRRLAADELAPARDFLRAVRSQRPAWLPAFEAAVAARDVELTFLAIDAIAGRTAARSYLDRHRSEDAVLGLVAVTGRLAGRGRLTDARLLYDEIAASPAATGAVTAALSALALPDDSATQTASETAAVAAFDRFIAAADWAQAERLLRQLRDKPPEWLAAGASEVKTREVVVRLGLDQRPLALAALKELVVKGGAARGAAFRLVRDMLARGEQDQAIVLAREILKLLPGDPAATRLLQEAEAPRPTGP</sequence>
<keyword evidence="1" id="KW-0472">Membrane</keyword>
<reference evidence="2 3" key="1">
    <citation type="submission" date="2016-06" db="EMBL/GenBank/DDBJ databases">
        <title>Three novel species with peptidoglycan cell walls form the new genus Lacunisphaera gen. nov. in the family Opitutaceae of the verrucomicrobial subdivision 4.</title>
        <authorList>
            <person name="Rast P."/>
            <person name="Gloeckner I."/>
            <person name="Jogler M."/>
            <person name="Boedeker C."/>
            <person name="Jeske O."/>
            <person name="Wiegand S."/>
            <person name="Reinhardt R."/>
            <person name="Schumann P."/>
            <person name="Rohde M."/>
            <person name="Spring S."/>
            <person name="Gloeckner F.O."/>
            <person name="Jogler C."/>
        </authorList>
    </citation>
    <scope>NUCLEOTIDE SEQUENCE [LARGE SCALE GENOMIC DNA]</scope>
    <source>
        <strain evidence="2 3">IG16b</strain>
    </source>
</reference>
<keyword evidence="3" id="KW-1185">Reference proteome</keyword>
<dbReference type="KEGG" id="obg:Verru16b_02105"/>
<dbReference type="STRING" id="1838286.Verru16b_02105"/>
<proteinExistence type="predicted"/>
<evidence type="ECO:0000256" key="1">
    <source>
        <dbReference type="SAM" id="Phobius"/>
    </source>
</evidence>
<feature type="transmembrane region" description="Helical" evidence="1">
    <location>
        <begin position="66"/>
        <end position="89"/>
    </location>
</feature>
<protein>
    <recommendedName>
        <fullName evidence="4">Tetratricopeptide repeat protein</fullName>
    </recommendedName>
</protein>
<dbReference type="Gene3D" id="1.25.40.10">
    <property type="entry name" value="Tetratricopeptide repeat domain"/>
    <property type="match status" value="1"/>
</dbReference>
<evidence type="ECO:0000313" key="3">
    <source>
        <dbReference type="Proteomes" id="UP000095228"/>
    </source>
</evidence>
<accession>A0A1D8AVZ3</accession>
<organism evidence="2 3">
    <name type="scientific">Lacunisphaera limnophila</name>
    <dbReference type="NCBI Taxonomy" id="1838286"/>
    <lineage>
        <taxon>Bacteria</taxon>
        <taxon>Pseudomonadati</taxon>
        <taxon>Verrucomicrobiota</taxon>
        <taxon>Opitutia</taxon>
        <taxon>Opitutales</taxon>
        <taxon>Opitutaceae</taxon>
        <taxon>Lacunisphaera</taxon>
    </lineage>
</organism>
<evidence type="ECO:0000313" key="2">
    <source>
        <dbReference type="EMBL" id="AOS45036.1"/>
    </source>
</evidence>
<dbReference type="InterPro" id="IPR011990">
    <property type="entry name" value="TPR-like_helical_dom_sf"/>
</dbReference>